<reference evidence="3" key="1">
    <citation type="journal article" date="2011" name="Proc. Natl. Acad. Sci. U.S.A.">
        <title>Obligate biotrophy features unraveled by the genomic analysis of rust fungi.</title>
        <authorList>
            <person name="Duplessis S."/>
            <person name="Cuomo C.A."/>
            <person name="Lin Y.-C."/>
            <person name="Aerts A."/>
            <person name="Tisserant E."/>
            <person name="Veneault-Fourrey C."/>
            <person name="Joly D.L."/>
            <person name="Hacquard S."/>
            <person name="Amselem J."/>
            <person name="Cantarel B.L."/>
            <person name="Chiu R."/>
            <person name="Coutinho P.M."/>
            <person name="Feau N."/>
            <person name="Field M."/>
            <person name="Frey P."/>
            <person name="Gelhaye E."/>
            <person name="Goldberg J."/>
            <person name="Grabherr M.G."/>
            <person name="Kodira C.D."/>
            <person name="Kohler A."/>
            <person name="Kuees U."/>
            <person name="Lindquist E.A."/>
            <person name="Lucas S.M."/>
            <person name="Mago R."/>
            <person name="Mauceli E."/>
            <person name="Morin E."/>
            <person name="Murat C."/>
            <person name="Pangilinan J.L."/>
            <person name="Park R."/>
            <person name="Pearson M."/>
            <person name="Quesneville H."/>
            <person name="Rouhier N."/>
            <person name="Sakthikumar S."/>
            <person name="Salamov A.A."/>
            <person name="Schmutz J."/>
            <person name="Selles B."/>
            <person name="Shapiro H."/>
            <person name="Tanguay P."/>
            <person name="Tuskan G.A."/>
            <person name="Henrissat B."/>
            <person name="Van de Peer Y."/>
            <person name="Rouze P."/>
            <person name="Ellis J.G."/>
            <person name="Dodds P.N."/>
            <person name="Schein J.E."/>
            <person name="Zhong S."/>
            <person name="Hamelin R.C."/>
            <person name="Grigoriev I.V."/>
            <person name="Szabo L.J."/>
            <person name="Martin F."/>
        </authorList>
    </citation>
    <scope>NUCLEOTIDE SEQUENCE [LARGE SCALE GENOMIC DNA]</scope>
    <source>
        <strain evidence="3">98AG31 / pathotype 3-4-7</strain>
    </source>
</reference>
<dbReference type="InParanoid" id="F4S3W9"/>
<dbReference type="GeneID" id="18936466"/>
<dbReference type="Proteomes" id="UP000001072">
    <property type="component" value="Unassembled WGS sequence"/>
</dbReference>
<evidence type="ECO:0000313" key="2">
    <source>
        <dbReference type="EMBL" id="EGG00667.1"/>
    </source>
</evidence>
<dbReference type="RefSeq" id="XP_007416121.1">
    <property type="nucleotide sequence ID" value="XM_007416059.1"/>
</dbReference>
<dbReference type="HOGENOM" id="CLU_052203_0_0_1"/>
<organism evidence="3">
    <name type="scientific">Melampsora larici-populina (strain 98AG31 / pathotype 3-4-7)</name>
    <name type="common">Poplar leaf rust fungus</name>
    <dbReference type="NCBI Taxonomy" id="747676"/>
    <lineage>
        <taxon>Eukaryota</taxon>
        <taxon>Fungi</taxon>
        <taxon>Dikarya</taxon>
        <taxon>Basidiomycota</taxon>
        <taxon>Pucciniomycotina</taxon>
        <taxon>Pucciniomycetes</taxon>
        <taxon>Pucciniales</taxon>
        <taxon>Melampsoraceae</taxon>
        <taxon>Melampsora</taxon>
    </lineage>
</organism>
<keyword evidence="3" id="KW-1185">Reference proteome</keyword>
<accession>F4S3W9</accession>
<dbReference type="AlphaFoldDB" id="F4S3W9"/>
<dbReference type="KEGG" id="mlr:MELLADRAFT_93089"/>
<feature type="region of interest" description="Disordered" evidence="1">
    <location>
        <begin position="201"/>
        <end position="234"/>
    </location>
</feature>
<gene>
    <name evidence="2" type="ORF">MELLADRAFT_93089</name>
</gene>
<evidence type="ECO:0000256" key="1">
    <source>
        <dbReference type="SAM" id="MobiDB-lite"/>
    </source>
</evidence>
<feature type="region of interest" description="Disordered" evidence="1">
    <location>
        <begin position="262"/>
        <end position="339"/>
    </location>
</feature>
<feature type="compositionally biased region" description="Low complexity" evidence="1">
    <location>
        <begin position="305"/>
        <end position="314"/>
    </location>
</feature>
<evidence type="ECO:0000313" key="3">
    <source>
        <dbReference type="Proteomes" id="UP000001072"/>
    </source>
</evidence>
<feature type="compositionally biased region" description="Polar residues" evidence="1">
    <location>
        <begin position="206"/>
        <end position="225"/>
    </location>
</feature>
<feature type="compositionally biased region" description="Basic residues" evidence="1">
    <location>
        <begin position="316"/>
        <end position="325"/>
    </location>
</feature>
<protein>
    <submittedName>
        <fullName evidence="2">Uncharacterized protein</fullName>
    </submittedName>
</protein>
<feature type="compositionally biased region" description="Low complexity" evidence="1">
    <location>
        <begin position="265"/>
        <end position="280"/>
    </location>
</feature>
<dbReference type="VEuPathDB" id="FungiDB:MELLADRAFT_93089"/>
<dbReference type="OrthoDB" id="2506684at2759"/>
<sequence>MSDEDSITGHGIYLAGNFEIEEKITPELTQRESQYRTYILSIPCNGANHNRSFSYEIKAIGYSGKNVKLTAKTSDRGIVTNGEGFPHSLVDTVGMTALGRVLKKTEIVEDSIQHLIPKNPSKDKVTTIVTVEHSDYHPETKLPKTSQIEYRIRPFPHLAGTYKVIKVGRECLFHGYIKDFNEQTNCYVVIVNRVSTTSGHIDESEMSTTTGNKATTSGNTSSQVNPHKPVKFNPRAVNSAFKSPLVTSDSQASIPFGPSDFTETSFSSASSKSNASPSKNKASDESYEEDTPALTKKNKSKVTPKPKSPVAAPPAKRPRAPRARRSAMNDKVLDIASEG</sequence>
<proteinExistence type="predicted"/>
<dbReference type="EMBL" id="GL883145">
    <property type="protein sequence ID" value="EGG00667.1"/>
    <property type="molecule type" value="Genomic_DNA"/>
</dbReference>
<name>F4S3W9_MELLP</name>